<protein>
    <submittedName>
        <fullName evidence="1">Uncharacterized protein</fullName>
    </submittedName>
</protein>
<dbReference type="AlphaFoldDB" id="A0A4R3L150"/>
<proteinExistence type="predicted"/>
<reference evidence="1 2" key="1">
    <citation type="submission" date="2019-03" db="EMBL/GenBank/DDBJ databases">
        <title>Genomic Encyclopedia of Type Strains, Phase IV (KMG-IV): sequencing the most valuable type-strain genomes for metagenomic binning, comparative biology and taxonomic classification.</title>
        <authorList>
            <person name="Goeker M."/>
        </authorList>
    </citation>
    <scope>NUCLEOTIDE SEQUENCE [LARGE SCALE GENOMIC DNA]</scope>
    <source>
        <strain evidence="1 2">DSM 21944</strain>
    </source>
</reference>
<organism evidence="1 2">
    <name type="scientific">Pseudofulvimonas gallinarii</name>
    <dbReference type="NCBI Taxonomy" id="634155"/>
    <lineage>
        <taxon>Bacteria</taxon>
        <taxon>Pseudomonadati</taxon>
        <taxon>Pseudomonadota</taxon>
        <taxon>Gammaproteobacteria</taxon>
        <taxon>Lysobacterales</taxon>
        <taxon>Rhodanobacteraceae</taxon>
        <taxon>Pseudofulvimonas</taxon>
    </lineage>
</organism>
<sequence>MENRQSETALEQRWSRGRAGKVMVSIVALFLSTSVFAESMPIRSGHAGHWYAADRSGEGWVLELRDAGGAWLYWFTYDEQGRQRWLTAAGDIVADGDSGERIDFSQLVVTRGARFGPDFDPDDVVHEAVGSASFRFDGCDSGQFSYEAFGQSQTFDVQRLARVMGTRCETPHGVVGRETAEYAGVSGSWYDPSHNGEGFAMHWATPNQAIVTWYSYDDEGNQYWMLGVGSVDRQGNVVFPDMHSTRGGRFGANFDPDQVERFEWGRLSLDLSCEGGYAEYSSPLAGFGDGSFELSRLTRLRLLPCPYSWPAFTELYELHSFVELPIGDAEPFEPSIVVHAQHVANDGSVVASRRVGEDNVGWQKQIWKDGKWMVIPGLGAGSTHFSDAGDAIAVGRLTEEGEPWVFLWTWSEGWTPLSGLAYPEANVTASSRNLQYLGGSSMPSPSASRTVKWIWHAEEGVRVLPEPDDWGALPMLIRRDGRRVLGRGMRSQGSTARPVAVIWEGDDLPHEIKDASGVQLGFLGGCDELCEIVFGSDQTYIDAGHPKTRQAWYWRGAGDSGYLGRAPDDALIGQAPYTVNGVIADGTVAVGGYSRFVGNELTGAGFVWTQATGLVPLSEILASWQVELEWISMSVSDISANGEWMLLSGLVKFDNPLRYGYRAALLRIQPKSNEW</sequence>
<dbReference type="EMBL" id="SMAF01000047">
    <property type="protein sequence ID" value="TCS91859.1"/>
    <property type="molecule type" value="Genomic_DNA"/>
</dbReference>
<comment type="caution">
    <text evidence="1">The sequence shown here is derived from an EMBL/GenBank/DDBJ whole genome shotgun (WGS) entry which is preliminary data.</text>
</comment>
<evidence type="ECO:0000313" key="1">
    <source>
        <dbReference type="EMBL" id="TCS91859.1"/>
    </source>
</evidence>
<dbReference type="OrthoDB" id="5959861at2"/>
<dbReference type="Proteomes" id="UP000294599">
    <property type="component" value="Unassembled WGS sequence"/>
</dbReference>
<dbReference type="RefSeq" id="WP_132577785.1">
    <property type="nucleotide sequence ID" value="NZ_JBHLWF010000064.1"/>
</dbReference>
<name>A0A4R3L150_9GAMM</name>
<gene>
    <name evidence="1" type="ORF">EDC25_1472</name>
</gene>
<keyword evidence="2" id="KW-1185">Reference proteome</keyword>
<evidence type="ECO:0000313" key="2">
    <source>
        <dbReference type="Proteomes" id="UP000294599"/>
    </source>
</evidence>
<accession>A0A4R3L150</accession>